<feature type="non-terminal residue" evidence="2">
    <location>
        <position position="1"/>
    </location>
</feature>
<dbReference type="EMBL" id="LAZR01028286">
    <property type="protein sequence ID" value="KKL63079.1"/>
    <property type="molecule type" value="Genomic_DNA"/>
</dbReference>
<evidence type="ECO:0000256" key="1">
    <source>
        <dbReference type="SAM" id="MobiDB-lite"/>
    </source>
</evidence>
<accession>A0A0F9DMY1</accession>
<reference evidence="2" key="1">
    <citation type="journal article" date="2015" name="Nature">
        <title>Complex archaea that bridge the gap between prokaryotes and eukaryotes.</title>
        <authorList>
            <person name="Spang A."/>
            <person name="Saw J.H."/>
            <person name="Jorgensen S.L."/>
            <person name="Zaremba-Niedzwiedzka K."/>
            <person name="Martijn J."/>
            <person name="Lind A.E."/>
            <person name="van Eijk R."/>
            <person name="Schleper C."/>
            <person name="Guy L."/>
            <person name="Ettema T.J."/>
        </authorList>
    </citation>
    <scope>NUCLEOTIDE SEQUENCE</scope>
</reference>
<proteinExistence type="predicted"/>
<feature type="region of interest" description="Disordered" evidence="1">
    <location>
        <begin position="347"/>
        <end position="370"/>
    </location>
</feature>
<dbReference type="Pfam" id="PF23899">
    <property type="entry name" value="SU10_portal"/>
    <property type="match status" value="1"/>
</dbReference>
<gene>
    <name evidence="2" type="ORF">LCGC14_2178660</name>
</gene>
<protein>
    <submittedName>
        <fullName evidence="2">Uncharacterized protein</fullName>
    </submittedName>
</protein>
<name>A0A0F9DMY1_9ZZZZ</name>
<dbReference type="AlphaFoldDB" id="A0A0F9DMY1"/>
<comment type="caution">
    <text evidence="2">The sequence shown here is derived from an EMBL/GenBank/DDBJ whole genome shotgun (WGS) entry which is preliminary data.</text>
</comment>
<organism evidence="2">
    <name type="scientific">marine sediment metagenome</name>
    <dbReference type="NCBI Taxonomy" id="412755"/>
    <lineage>
        <taxon>unclassified sequences</taxon>
        <taxon>metagenomes</taxon>
        <taxon>ecological metagenomes</taxon>
    </lineage>
</organism>
<evidence type="ECO:0000313" key="2">
    <source>
        <dbReference type="EMBL" id="KKL63079.1"/>
    </source>
</evidence>
<sequence>LQELETVIWFCQGELLKFGLHHLDSGDSIYSVFCLEKDDASIFGFGIPYIMRDPQKAMAAAWRILLDNAGLSSGPQIVINNQIVEPENGVWTLEPRKIWLRKKVAVKGEKPFEVFEIESHMDELIQLIELCKKNVDEETGLPVIAQGEQGANVTKTATGMSLLMNSANIVFRRIVKNWDDDITTTTIRRMYDFLMQFSDKEHIKGDYEVDARGTSVLLVREMQSQNLMVFLMNFSGHAVLGKYLKQEGLPGLRALAKTMSLPANEIVKSNDEVAQDEAEAAKADKPPDPEVMKIEAQLNMKQMDLEGRRMDINGKLQLADMQRETELIKLAGQQNMKLDELEAMLNEGRENRASKEREGGADRDSKERIFASEAAVSERIGKGGGGYL</sequence>
<dbReference type="InterPro" id="IPR056909">
    <property type="entry name" value="SU10_portal"/>
</dbReference>